<dbReference type="EMBL" id="JACBZA010000001">
    <property type="protein sequence ID" value="NYH81760.1"/>
    <property type="molecule type" value="Genomic_DNA"/>
</dbReference>
<feature type="compositionally biased region" description="Basic and acidic residues" evidence="10">
    <location>
        <begin position="175"/>
        <end position="204"/>
    </location>
</feature>
<dbReference type="InterPro" id="IPR003369">
    <property type="entry name" value="TatA/B/E"/>
</dbReference>
<evidence type="ECO:0000313" key="11">
    <source>
        <dbReference type="EMBL" id="NYH81760.1"/>
    </source>
</evidence>
<protein>
    <recommendedName>
        <fullName evidence="9">Sec-independent protein translocase protein TatB</fullName>
    </recommendedName>
</protein>
<keyword evidence="3 9" id="KW-1003">Cell membrane</keyword>
<dbReference type="GO" id="GO:0008320">
    <property type="term" value="F:protein transmembrane transporter activity"/>
    <property type="evidence" value="ECO:0007669"/>
    <property type="project" value="UniProtKB-UniRule"/>
</dbReference>
<dbReference type="PANTHER" id="PTHR33162">
    <property type="entry name" value="SEC-INDEPENDENT PROTEIN TRANSLOCASE PROTEIN TATA, CHLOROPLASTIC"/>
    <property type="match status" value="1"/>
</dbReference>
<dbReference type="STRING" id="504797.SAMN05421678_11578"/>
<keyword evidence="6 9" id="KW-1133">Transmembrane helix</keyword>
<evidence type="ECO:0000313" key="13">
    <source>
        <dbReference type="Proteomes" id="UP000199052"/>
    </source>
</evidence>
<keyword evidence="2 9" id="KW-0813">Transport</keyword>
<evidence type="ECO:0000313" key="12">
    <source>
        <dbReference type="EMBL" id="SFH30405.1"/>
    </source>
</evidence>
<evidence type="ECO:0000313" key="14">
    <source>
        <dbReference type="Proteomes" id="UP000533017"/>
    </source>
</evidence>
<evidence type="ECO:0000256" key="9">
    <source>
        <dbReference type="HAMAP-Rule" id="MF_00237"/>
    </source>
</evidence>
<dbReference type="HAMAP" id="MF_00237">
    <property type="entry name" value="TatB"/>
    <property type="match status" value="1"/>
</dbReference>
<dbReference type="NCBIfam" id="NF002377">
    <property type="entry name" value="PRK01371.1-4"/>
    <property type="match status" value="1"/>
</dbReference>
<evidence type="ECO:0000256" key="7">
    <source>
        <dbReference type="ARBA" id="ARBA00023010"/>
    </source>
</evidence>
<dbReference type="PANTHER" id="PTHR33162:SF1">
    <property type="entry name" value="SEC-INDEPENDENT PROTEIN TRANSLOCASE PROTEIN TATA, CHLOROPLASTIC"/>
    <property type="match status" value="1"/>
</dbReference>
<evidence type="ECO:0000256" key="8">
    <source>
        <dbReference type="ARBA" id="ARBA00023136"/>
    </source>
</evidence>
<dbReference type="PRINTS" id="PR01506">
    <property type="entry name" value="TATBPROTEIN"/>
</dbReference>
<dbReference type="RefSeq" id="WP_175542712.1">
    <property type="nucleotide sequence ID" value="NZ_FOOI01000015.1"/>
</dbReference>
<dbReference type="EMBL" id="FOOI01000015">
    <property type="protein sequence ID" value="SFH30405.1"/>
    <property type="molecule type" value="Genomic_DNA"/>
</dbReference>
<evidence type="ECO:0000256" key="4">
    <source>
        <dbReference type="ARBA" id="ARBA00022692"/>
    </source>
</evidence>
<dbReference type="GO" id="GO:0043953">
    <property type="term" value="P:protein transport by the Tat complex"/>
    <property type="evidence" value="ECO:0007669"/>
    <property type="project" value="UniProtKB-UniRule"/>
</dbReference>
<feature type="compositionally biased region" description="Basic and acidic residues" evidence="10">
    <location>
        <begin position="129"/>
        <end position="150"/>
    </location>
</feature>
<reference evidence="11 14" key="2">
    <citation type="submission" date="2020-07" db="EMBL/GenBank/DDBJ databases">
        <title>Sequencing the genomes of 1000 actinobacteria strains.</title>
        <authorList>
            <person name="Klenk H.-P."/>
        </authorList>
    </citation>
    <scope>NUCLEOTIDE SEQUENCE [LARGE SCALE GENOMIC DNA]</scope>
    <source>
        <strain evidence="11 14">DSM 45117</strain>
    </source>
</reference>
<evidence type="ECO:0000256" key="6">
    <source>
        <dbReference type="ARBA" id="ARBA00022989"/>
    </source>
</evidence>
<dbReference type="Proteomes" id="UP000533017">
    <property type="component" value="Unassembled WGS sequence"/>
</dbReference>
<evidence type="ECO:0000256" key="3">
    <source>
        <dbReference type="ARBA" id="ARBA00022475"/>
    </source>
</evidence>
<organism evidence="12 13">
    <name type="scientific">Actinopolymorpha cephalotaxi</name>
    <dbReference type="NCBI Taxonomy" id="504797"/>
    <lineage>
        <taxon>Bacteria</taxon>
        <taxon>Bacillati</taxon>
        <taxon>Actinomycetota</taxon>
        <taxon>Actinomycetes</taxon>
        <taxon>Propionibacteriales</taxon>
        <taxon>Actinopolymorphaceae</taxon>
        <taxon>Actinopolymorpha</taxon>
    </lineage>
</organism>
<keyword evidence="14" id="KW-1185">Reference proteome</keyword>
<keyword evidence="8 9" id="KW-0472">Membrane</keyword>
<keyword evidence="5 9" id="KW-0653">Protein transport</keyword>
<evidence type="ECO:0000256" key="5">
    <source>
        <dbReference type="ARBA" id="ARBA00022927"/>
    </source>
</evidence>
<evidence type="ECO:0000256" key="1">
    <source>
        <dbReference type="ARBA" id="ARBA00004167"/>
    </source>
</evidence>
<evidence type="ECO:0000256" key="10">
    <source>
        <dbReference type="SAM" id="MobiDB-lite"/>
    </source>
</evidence>
<proteinExistence type="inferred from homology"/>
<comment type="function">
    <text evidence="9">Part of the twin-arginine translocation (Tat) system that transports large folded proteins containing a characteristic twin-arginine motif in their signal peptide across membranes. Together with TatC, TatB is part of a receptor directly interacting with Tat signal peptides. TatB may form an oligomeric binding site that transiently accommodates folded Tat precursor proteins before their translocation.</text>
</comment>
<keyword evidence="4 9" id="KW-0812">Transmembrane</keyword>
<evidence type="ECO:0000256" key="2">
    <source>
        <dbReference type="ARBA" id="ARBA00022448"/>
    </source>
</evidence>
<dbReference type="GO" id="GO:0033281">
    <property type="term" value="C:TAT protein transport complex"/>
    <property type="evidence" value="ECO:0007669"/>
    <property type="project" value="UniProtKB-UniRule"/>
</dbReference>
<dbReference type="Proteomes" id="UP000199052">
    <property type="component" value="Unassembled WGS sequence"/>
</dbReference>
<dbReference type="InterPro" id="IPR018448">
    <property type="entry name" value="TatB"/>
</dbReference>
<dbReference type="Pfam" id="PF02416">
    <property type="entry name" value="TatA_B_E"/>
    <property type="match status" value="1"/>
</dbReference>
<sequence length="204" mass="22594">MFDIGAPELIVLAIAALFIFGPDRLPDIARQAARGVRQVRGMANNARRELSRELGPEFEDLDIADLNPRNFVRKHVLSGLDEDDLRIDRDLDLRDDLRVDTESRSSRNGSSNGAGDDHDWDSGSTNGYDADHDADHDTDRDTDHDPDFGKDPVNGSVHVDDTDHLNSADDLGTGSEDRTDADLADDGERDRTAERRPVFDLEAT</sequence>
<reference evidence="12 13" key="1">
    <citation type="submission" date="2016-10" db="EMBL/GenBank/DDBJ databases">
        <authorList>
            <person name="de Groot N.N."/>
        </authorList>
    </citation>
    <scope>NUCLEOTIDE SEQUENCE [LARGE SCALE GENOMIC DNA]</scope>
    <source>
        <strain evidence="12 13">CPCC 202808</strain>
    </source>
</reference>
<dbReference type="AlphaFoldDB" id="A0A1I2YYC1"/>
<comment type="subunit">
    <text evidence="9">The Tat system comprises two distinct complexes: a TatABC complex, containing multiple copies of TatA, TatB and TatC subunits, and a separate TatA complex, containing only TatA subunits. Substrates initially bind to the TatABC complex, which probably triggers association of the separate TatA complex to form the active translocon.</text>
</comment>
<gene>
    <name evidence="9" type="primary">tatB</name>
    <name evidence="11" type="ORF">FHR37_000611</name>
    <name evidence="12" type="ORF">SAMN05421678_11578</name>
</gene>
<name>A0A1I2YYC1_9ACTN</name>
<feature type="region of interest" description="Disordered" evidence="10">
    <location>
        <begin position="100"/>
        <end position="204"/>
    </location>
</feature>
<feature type="compositionally biased region" description="Basic and acidic residues" evidence="10">
    <location>
        <begin position="158"/>
        <end position="167"/>
    </location>
</feature>
<accession>A0A1I2YYC1</accession>
<dbReference type="Gene3D" id="1.20.5.3310">
    <property type="match status" value="1"/>
</dbReference>
<keyword evidence="7 9" id="KW-0811">Translocation</keyword>
<comment type="similarity">
    <text evidence="9">Belongs to the TatB family.</text>
</comment>
<comment type="subcellular location">
    <subcellularLocation>
        <location evidence="9">Cell membrane</location>
        <topology evidence="9">Single-pass membrane protein</topology>
    </subcellularLocation>
    <subcellularLocation>
        <location evidence="1">Membrane</location>
        <topology evidence="1">Single-pass membrane protein</topology>
    </subcellularLocation>
</comment>